<feature type="domain" description="NADP-dependent oxidoreductase" evidence="4">
    <location>
        <begin position="30"/>
        <end position="336"/>
    </location>
</feature>
<dbReference type="CDD" id="cd19075">
    <property type="entry name" value="AKR_AKR7A1-5"/>
    <property type="match status" value="1"/>
</dbReference>
<keyword evidence="3" id="KW-0732">Signal</keyword>
<organism evidence="5 6">
    <name type="scientific">Coleophoma crateriformis</name>
    <dbReference type="NCBI Taxonomy" id="565419"/>
    <lineage>
        <taxon>Eukaryota</taxon>
        <taxon>Fungi</taxon>
        <taxon>Dikarya</taxon>
        <taxon>Ascomycota</taxon>
        <taxon>Pezizomycotina</taxon>
        <taxon>Leotiomycetes</taxon>
        <taxon>Helotiales</taxon>
        <taxon>Dermateaceae</taxon>
        <taxon>Coleophoma</taxon>
    </lineage>
</organism>
<dbReference type="GO" id="GO:0016491">
    <property type="term" value="F:oxidoreductase activity"/>
    <property type="evidence" value="ECO:0007669"/>
    <property type="project" value="UniProtKB-KW"/>
</dbReference>
<feature type="chain" id="PRO_5017827498" description="NADP-dependent oxidoreductase domain-containing protein" evidence="3">
    <location>
        <begin position="19"/>
        <end position="882"/>
    </location>
</feature>
<dbReference type="Gene3D" id="3.20.20.100">
    <property type="entry name" value="NADP-dependent oxidoreductase domain"/>
    <property type="match status" value="1"/>
</dbReference>
<dbReference type="OrthoDB" id="5296720at2759"/>
<evidence type="ECO:0000313" key="6">
    <source>
        <dbReference type="Proteomes" id="UP000256328"/>
    </source>
</evidence>
<evidence type="ECO:0000259" key="4">
    <source>
        <dbReference type="Pfam" id="PF00248"/>
    </source>
</evidence>
<dbReference type="Gene3D" id="1.20.1280.50">
    <property type="match status" value="1"/>
</dbReference>
<dbReference type="InterPro" id="IPR036812">
    <property type="entry name" value="NAD(P)_OxRdtase_dom_sf"/>
</dbReference>
<reference evidence="5 6" key="1">
    <citation type="journal article" date="2018" name="IMA Fungus">
        <title>IMA Genome-F 9: Draft genome sequence of Annulohypoxylon stygium, Aspergillus mulundensis, Berkeleyomyces basicola (syn. Thielaviopsis basicola), Ceratocystis smalleyi, two Cercospora beticola strains, Coleophoma cylindrospora, Fusarium fracticaudum, Phialophora cf. hyalina, and Morchella septimelata.</title>
        <authorList>
            <person name="Wingfield B.D."/>
            <person name="Bills G.F."/>
            <person name="Dong Y."/>
            <person name="Huang W."/>
            <person name="Nel W.J."/>
            <person name="Swalarsk-Parry B.S."/>
            <person name="Vaghefi N."/>
            <person name="Wilken P.M."/>
            <person name="An Z."/>
            <person name="de Beer Z.W."/>
            <person name="De Vos L."/>
            <person name="Chen L."/>
            <person name="Duong T.A."/>
            <person name="Gao Y."/>
            <person name="Hammerbacher A."/>
            <person name="Kikkert J.R."/>
            <person name="Li Y."/>
            <person name="Li H."/>
            <person name="Li K."/>
            <person name="Li Q."/>
            <person name="Liu X."/>
            <person name="Ma X."/>
            <person name="Naidoo K."/>
            <person name="Pethybridge S.J."/>
            <person name="Sun J."/>
            <person name="Steenkamp E.T."/>
            <person name="van der Nest M.A."/>
            <person name="van Wyk S."/>
            <person name="Wingfield M.J."/>
            <person name="Xiong C."/>
            <person name="Yue Q."/>
            <person name="Zhang X."/>
        </authorList>
    </citation>
    <scope>NUCLEOTIDE SEQUENCE [LARGE SCALE GENOMIC DNA]</scope>
    <source>
        <strain evidence="5 6">BP5796</strain>
    </source>
</reference>
<evidence type="ECO:0000256" key="3">
    <source>
        <dbReference type="SAM" id="SignalP"/>
    </source>
</evidence>
<evidence type="ECO:0000256" key="1">
    <source>
        <dbReference type="ARBA" id="ARBA00023002"/>
    </source>
</evidence>
<evidence type="ECO:0000256" key="2">
    <source>
        <dbReference type="SAM" id="MobiDB-lite"/>
    </source>
</evidence>
<evidence type="ECO:0000313" key="5">
    <source>
        <dbReference type="EMBL" id="RDW82901.1"/>
    </source>
</evidence>
<dbReference type="Proteomes" id="UP000256328">
    <property type="component" value="Unassembled WGS sequence"/>
</dbReference>
<feature type="signal peptide" evidence="3">
    <location>
        <begin position="1"/>
        <end position="18"/>
    </location>
</feature>
<dbReference type="AlphaFoldDB" id="A0A3D8S9U2"/>
<protein>
    <recommendedName>
        <fullName evidence="4">NADP-dependent oxidoreductase domain-containing protein</fullName>
    </recommendedName>
</protein>
<dbReference type="PANTHER" id="PTHR43364:SF4">
    <property type="entry name" value="NAD(P)-LINKED OXIDOREDUCTASE SUPERFAMILY PROTEIN"/>
    <property type="match status" value="1"/>
</dbReference>
<accession>A0A3D8S9U2</accession>
<gene>
    <name evidence="5" type="ORF">BP5796_04392</name>
</gene>
<name>A0A3D8S9U2_9HELO</name>
<proteinExistence type="predicted"/>
<dbReference type="InterPro" id="IPR023210">
    <property type="entry name" value="NADP_OxRdtase_dom"/>
</dbReference>
<feature type="region of interest" description="Disordered" evidence="2">
    <location>
        <begin position="642"/>
        <end position="661"/>
    </location>
</feature>
<sequence length="882" mass="98698">MPPLATLFRRSVLSVVSAMPLIASTGKPRVILGLMTFGPDAAKGARITSLTDYNGFLDHLQGAGYNEIDTARSYVGGLQEAFTREAKWKERGLQIATKCYPNEPGKHKPEVLTAEFETSLKELGTDCVDIFYLHAADRSVPFAETLEAVDKLHKAGKFVQLGLSNYTAFEVAEVVMTCKYNNWVRPTIYQGMYNAITRSLEKELIPACHRYGLDVVVYNPLAGGIFSGKYKSTEVPAEGRFSSVNEAQGSNYRKRYFRDSTFEALNVVEPVAAKHGLTLVEVALRWLVNHSALNIKGGNDGIIIGVSSLEQLHQNLEGCESGPLPEEVVKALDEAWLVAAAETPNYWHLDLNALLEYSISATASRRNPGRYPFDEKTPLPSWEIAVQATTTMLPMAEQTATLAKVELSPNLETADKISQSSGTKGLAKLTVYASIEALPNELLGHIFGYLDVPRPSPTKLRDEPTFEATSCDTANTKTISLVSKRWRTIVFSSLFKHARILTSKSWVFDATWRNEIQPFIDFAVQRSLHDIVQSFAICVPTIKLTGLGVSRLPFPGLENIWQMLFRCIDPEEILIVGPPQALGALTACYIELAVAHNYDCPYQYLHLRRKPDVAVKSVEEFEAEFRLNPDGTETRVLTENYEEERKDAENNASNYRPSPPVAETLPEEWVGPRVPAARSTLFQIRPWHSLLLNEGSFIKSYTVEDDIGFKRAPSIITDLVGAPDDHFSDPNDGLISGTVRQFAYIGIFPQESHFRRLAEHLPRIDSLYMQLVPRSNILDDEEKMQNVVQDELWLERNSCYASVMRELFNTPPTNNFAYLQEFESGDTVDQDAWHMAVEFVKRAGRGFGWRVAREGVFVREVKDREVNASSESEFPTALSVTN</sequence>
<comment type="caution">
    <text evidence="5">The sequence shown here is derived from an EMBL/GenBank/DDBJ whole genome shotgun (WGS) entry which is preliminary data.</text>
</comment>
<dbReference type="Pfam" id="PF00248">
    <property type="entry name" value="Aldo_ket_red"/>
    <property type="match status" value="1"/>
</dbReference>
<keyword evidence="1" id="KW-0560">Oxidoreductase</keyword>
<dbReference type="PANTHER" id="PTHR43364">
    <property type="entry name" value="NADH-SPECIFIC METHYLGLYOXAL REDUCTASE-RELATED"/>
    <property type="match status" value="1"/>
</dbReference>
<dbReference type="InterPro" id="IPR050523">
    <property type="entry name" value="AKR_Detox_Biosynth"/>
</dbReference>
<keyword evidence="6" id="KW-1185">Reference proteome</keyword>
<dbReference type="SUPFAM" id="SSF51430">
    <property type="entry name" value="NAD(P)-linked oxidoreductase"/>
    <property type="match status" value="1"/>
</dbReference>
<dbReference type="EMBL" id="PDLN01000006">
    <property type="protein sequence ID" value="RDW82901.1"/>
    <property type="molecule type" value="Genomic_DNA"/>
</dbReference>